<dbReference type="Pfam" id="PF06912">
    <property type="entry name" value="DUF1275"/>
    <property type="match status" value="1"/>
</dbReference>
<feature type="transmembrane region" description="Helical" evidence="2">
    <location>
        <begin position="86"/>
        <end position="108"/>
    </location>
</feature>
<proteinExistence type="predicted"/>
<reference evidence="3 4" key="1">
    <citation type="submission" date="2020-11" db="EMBL/GenBank/DDBJ databases">
        <title>Kefir isolates.</title>
        <authorList>
            <person name="Marcisauskas S."/>
            <person name="Kim Y."/>
            <person name="Blasche S."/>
        </authorList>
    </citation>
    <scope>NUCLEOTIDE SEQUENCE [LARGE SCALE GENOMIC DNA]</scope>
    <source>
        <strain evidence="3 4">KR</strain>
    </source>
</reference>
<feature type="transmembrane region" description="Helical" evidence="2">
    <location>
        <begin position="289"/>
        <end position="308"/>
    </location>
</feature>
<accession>A0A9P7B841</accession>
<organism evidence="3 4">
    <name type="scientific">Rhodotorula mucilaginosa</name>
    <name type="common">Yeast</name>
    <name type="synonym">Rhodotorula rubra</name>
    <dbReference type="NCBI Taxonomy" id="5537"/>
    <lineage>
        <taxon>Eukaryota</taxon>
        <taxon>Fungi</taxon>
        <taxon>Dikarya</taxon>
        <taxon>Basidiomycota</taxon>
        <taxon>Pucciniomycotina</taxon>
        <taxon>Microbotryomycetes</taxon>
        <taxon>Sporidiobolales</taxon>
        <taxon>Sporidiobolaceae</taxon>
        <taxon>Rhodotorula</taxon>
    </lineage>
</organism>
<feature type="compositionally biased region" description="Polar residues" evidence="1">
    <location>
        <begin position="1"/>
        <end position="10"/>
    </location>
</feature>
<evidence type="ECO:0000313" key="3">
    <source>
        <dbReference type="EMBL" id="KAG0663407.1"/>
    </source>
</evidence>
<dbReference type="PANTHER" id="PTHR37488">
    <property type="entry name" value="DUF1275 DOMAIN-CONTAINING PROTEIN"/>
    <property type="match status" value="1"/>
</dbReference>
<dbReference type="AlphaFoldDB" id="A0A9P7B841"/>
<evidence type="ECO:0000256" key="1">
    <source>
        <dbReference type="SAM" id="MobiDB-lite"/>
    </source>
</evidence>
<keyword evidence="2" id="KW-1133">Transmembrane helix</keyword>
<gene>
    <name evidence="3" type="ORF">C6P46_002746</name>
</gene>
<dbReference type="InterPro" id="IPR010699">
    <property type="entry name" value="DUF1275"/>
</dbReference>
<dbReference type="Proteomes" id="UP000777482">
    <property type="component" value="Unassembled WGS sequence"/>
</dbReference>
<evidence type="ECO:0000313" key="4">
    <source>
        <dbReference type="Proteomes" id="UP000777482"/>
    </source>
</evidence>
<sequence length="315" mass="34106">MDPSTRSKASPSPVDMSQAEEMIPGSTAASSTAHLQPVIRQSRREPRSVSLTPLLCERWLGNADTGKDNRAFLESNIDLNQTLWQLVMYCFLTGFTSAPTFLACYIWAGFQTGNLVQLSLAIARLFATSDRTFHKGDQQALTSLISFLLGSSLGRIGDRVGPKKRWWLMTSTFIMALLTMAASLCAHFSGDASVAEYRTEASWSNAKGMAALGFASASLGLQGIVAKRLNSQFGTAVVLTTVWVELVNDPKLFALKLVKTRDHRLLAVLFTFLGGMCSSGIVYASSSAVAFGACTGLRLISVLMWLIVPMEKVSA</sequence>
<dbReference type="PANTHER" id="PTHR37488:SF2">
    <property type="entry name" value="DUF1275 DOMAIN-CONTAINING PROTEIN"/>
    <property type="match status" value="1"/>
</dbReference>
<dbReference type="OrthoDB" id="5288586at2759"/>
<keyword evidence="2" id="KW-0812">Transmembrane</keyword>
<evidence type="ECO:0000256" key="2">
    <source>
        <dbReference type="SAM" id="Phobius"/>
    </source>
</evidence>
<feature type="region of interest" description="Disordered" evidence="1">
    <location>
        <begin position="1"/>
        <end position="44"/>
    </location>
</feature>
<feature type="transmembrane region" description="Helical" evidence="2">
    <location>
        <begin position="166"/>
        <end position="189"/>
    </location>
</feature>
<name>A0A9P7B841_RHOMI</name>
<feature type="transmembrane region" description="Helical" evidence="2">
    <location>
        <begin position="265"/>
        <end position="283"/>
    </location>
</feature>
<keyword evidence="2" id="KW-0472">Membrane</keyword>
<comment type="caution">
    <text evidence="3">The sequence shown here is derived from an EMBL/GenBank/DDBJ whole genome shotgun (WGS) entry which is preliminary data.</text>
</comment>
<dbReference type="EMBL" id="PUHQ01000020">
    <property type="protein sequence ID" value="KAG0663407.1"/>
    <property type="molecule type" value="Genomic_DNA"/>
</dbReference>
<keyword evidence="4" id="KW-1185">Reference proteome</keyword>
<protein>
    <submittedName>
        <fullName evidence="3">Uncharacterized protein</fullName>
    </submittedName>
</protein>